<accession>A0A841H0Z6</accession>
<dbReference type="Gene3D" id="1.20.120.530">
    <property type="entry name" value="GntR ligand-binding domain-like"/>
    <property type="match status" value="1"/>
</dbReference>
<dbReference type="CDD" id="cd07377">
    <property type="entry name" value="WHTH_GntR"/>
    <property type="match status" value="1"/>
</dbReference>
<dbReference type="RefSeq" id="WP_170032289.1">
    <property type="nucleotide sequence ID" value="NZ_JABDTL010000001.1"/>
</dbReference>
<dbReference type="SUPFAM" id="SSF48008">
    <property type="entry name" value="GntR ligand-binding domain-like"/>
    <property type="match status" value="1"/>
</dbReference>
<reference evidence="5 6" key="1">
    <citation type="submission" date="2020-08" db="EMBL/GenBank/DDBJ databases">
        <title>Genomic Encyclopedia of Type Strains, Phase IV (KMG-IV): sequencing the most valuable type-strain genomes for metagenomic binning, comparative biology and taxonomic classification.</title>
        <authorList>
            <person name="Goeker M."/>
        </authorList>
    </citation>
    <scope>NUCLEOTIDE SEQUENCE [LARGE SCALE GENOMIC DNA]</scope>
    <source>
        <strain evidence="5 6">DSM 29007</strain>
    </source>
</reference>
<dbReference type="InterPro" id="IPR000524">
    <property type="entry name" value="Tscrpt_reg_HTH_GntR"/>
</dbReference>
<dbReference type="SMART" id="SM00345">
    <property type="entry name" value="HTH_GNTR"/>
    <property type="match status" value="1"/>
</dbReference>
<evidence type="ECO:0000256" key="3">
    <source>
        <dbReference type="ARBA" id="ARBA00023163"/>
    </source>
</evidence>
<gene>
    <name evidence="5" type="ORF">HNQ61_003301</name>
</gene>
<sequence>MTSRQATPVSIPASIARVPLRDQVHHAIVDRILRDDLKPGARISDTALARELGVSRTPIREALLRLEREGFLGADVGRGFFVKPLSVREMREVYSVLWTLEVLAMRSAAPLTEERAAALVRINTALEAEQEPARRIDLDVEWHRTLLETSDNEYLRTTIDSLKRVVRRYEYAYMLNAGFVPASTRSHEQIVAMAMAGDLDGAVRLLEDNWRLGMENLIVWLEERNASAGQ</sequence>
<dbReference type="InterPro" id="IPR000485">
    <property type="entry name" value="AsnC-type_HTH_dom"/>
</dbReference>
<evidence type="ECO:0000256" key="1">
    <source>
        <dbReference type="ARBA" id="ARBA00023015"/>
    </source>
</evidence>
<name>A0A841H0Z6_9BACT</name>
<dbReference type="GO" id="GO:0043565">
    <property type="term" value="F:sequence-specific DNA binding"/>
    <property type="evidence" value="ECO:0007669"/>
    <property type="project" value="InterPro"/>
</dbReference>
<keyword evidence="3" id="KW-0804">Transcription</keyword>
<proteinExistence type="predicted"/>
<dbReference type="PRINTS" id="PR00035">
    <property type="entry name" value="HTHGNTR"/>
</dbReference>
<comment type="caution">
    <text evidence="5">The sequence shown here is derived from an EMBL/GenBank/DDBJ whole genome shotgun (WGS) entry which is preliminary data.</text>
</comment>
<keyword evidence="1" id="KW-0805">Transcription regulation</keyword>
<dbReference type="InterPro" id="IPR036388">
    <property type="entry name" value="WH-like_DNA-bd_sf"/>
</dbReference>
<dbReference type="InterPro" id="IPR008920">
    <property type="entry name" value="TF_FadR/GntR_C"/>
</dbReference>
<dbReference type="PANTHER" id="PTHR43537:SF45">
    <property type="entry name" value="GNTR FAMILY REGULATORY PROTEIN"/>
    <property type="match status" value="1"/>
</dbReference>
<dbReference type="EMBL" id="JACHIA010000010">
    <property type="protein sequence ID" value="MBB6071662.1"/>
    <property type="molecule type" value="Genomic_DNA"/>
</dbReference>
<feature type="domain" description="HTH gntR-type" evidence="4">
    <location>
        <begin position="18"/>
        <end position="85"/>
    </location>
</feature>
<dbReference type="PRINTS" id="PR00033">
    <property type="entry name" value="HTHASNC"/>
</dbReference>
<keyword evidence="2 5" id="KW-0238">DNA-binding</keyword>
<evidence type="ECO:0000259" key="4">
    <source>
        <dbReference type="PROSITE" id="PS50949"/>
    </source>
</evidence>
<dbReference type="AlphaFoldDB" id="A0A841H0Z6"/>
<dbReference type="Pfam" id="PF00392">
    <property type="entry name" value="GntR"/>
    <property type="match status" value="1"/>
</dbReference>
<dbReference type="Gene3D" id="1.10.10.10">
    <property type="entry name" value="Winged helix-like DNA-binding domain superfamily/Winged helix DNA-binding domain"/>
    <property type="match status" value="1"/>
</dbReference>
<evidence type="ECO:0000256" key="2">
    <source>
        <dbReference type="ARBA" id="ARBA00023125"/>
    </source>
</evidence>
<dbReference type="PANTHER" id="PTHR43537">
    <property type="entry name" value="TRANSCRIPTIONAL REGULATOR, GNTR FAMILY"/>
    <property type="match status" value="1"/>
</dbReference>
<organism evidence="5 6">
    <name type="scientific">Longimicrobium terrae</name>
    <dbReference type="NCBI Taxonomy" id="1639882"/>
    <lineage>
        <taxon>Bacteria</taxon>
        <taxon>Pseudomonadati</taxon>
        <taxon>Gemmatimonadota</taxon>
        <taxon>Longimicrobiia</taxon>
        <taxon>Longimicrobiales</taxon>
        <taxon>Longimicrobiaceae</taxon>
        <taxon>Longimicrobium</taxon>
    </lineage>
</organism>
<dbReference type="PROSITE" id="PS50949">
    <property type="entry name" value="HTH_GNTR"/>
    <property type="match status" value="1"/>
</dbReference>
<dbReference type="Pfam" id="PF07729">
    <property type="entry name" value="FCD"/>
    <property type="match status" value="1"/>
</dbReference>
<dbReference type="SUPFAM" id="SSF46785">
    <property type="entry name" value="Winged helix' DNA-binding domain"/>
    <property type="match status" value="1"/>
</dbReference>
<keyword evidence="6" id="KW-1185">Reference proteome</keyword>
<dbReference type="InterPro" id="IPR036390">
    <property type="entry name" value="WH_DNA-bd_sf"/>
</dbReference>
<dbReference type="InterPro" id="IPR011711">
    <property type="entry name" value="GntR_C"/>
</dbReference>
<evidence type="ECO:0000313" key="6">
    <source>
        <dbReference type="Proteomes" id="UP000582837"/>
    </source>
</evidence>
<evidence type="ECO:0000313" key="5">
    <source>
        <dbReference type="EMBL" id="MBB6071662.1"/>
    </source>
</evidence>
<dbReference type="SMART" id="SM00895">
    <property type="entry name" value="FCD"/>
    <property type="match status" value="1"/>
</dbReference>
<dbReference type="Proteomes" id="UP000582837">
    <property type="component" value="Unassembled WGS sequence"/>
</dbReference>
<dbReference type="GO" id="GO:0003700">
    <property type="term" value="F:DNA-binding transcription factor activity"/>
    <property type="evidence" value="ECO:0007669"/>
    <property type="project" value="InterPro"/>
</dbReference>
<protein>
    <submittedName>
        <fullName evidence="5">DNA-binding GntR family transcriptional regulator</fullName>
    </submittedName>
</protein>